<dbReference type="GO" id="GO:0022900">
    <property type="term" value="P:electron transport chain"/>
    <property type="evidence" value="ECO:0007669"/>
    <property type="project" value="InterPro"/>
</dbReference>
<evidence type="ECO:0000256" key="1">
    <source>
        <dbReference type="ARBA" id="ARBA00002536"/>
    </source>
</evidence>
<dbReference type="EMBL" id="BNJK01000001">
    <property type="protein sequence ID" value="GHO92812.1"/>
    <property type="molecule type" value="Genomic_DNA"/>
</dbReference>
<evidence type="ECO:0000256" key="11">
    <source>
        <dbReference type="ARBA" id="ARBA00047816"/>
    </source>
</evidence>
<dbReference type="GO" id="GO:0005886">
    <property type="term" value="C:plasma membrane"/>
    <property type="evidence" value="ECO:0007669"/>
    <property type="project" value="UniProtKB-SubCell"/>
</dbReference>
<comment type="similarity">
    <text evidence="3">Belongs to the cytochrome c oxidase bacterial subunit CtaF family.</text>
</comment>
<evidence type="ECO:0000256" key="4">
    <source>
        <dbReference type="ARBA" id="ARBA00012949"/>
    </source>
</evidence>
<comment type="subcellular location">
    <subcellularLocation>
        <location evidence="2">Cell membrane</location>
        <topology evidence="2">Multi-pass membrane protein</topology>
    </subcellularLocation>
</comment>
<evidence type="ECO:0000256" key="2">
    <source>
        <dbReference type="ARBA" id="ARBA00004651"/>
    </source>
</evidence>
<dbReference type="GO" id="GO:0004129">
    <property type="term" value="F:cytochrome-c oxidase activity"/>
    <property type="evidence" value="ECO:0007669"/>
    <property type="project" value="UniProtKB-EC"/>
</dbReference>
<evidence type="ECO:0000256" key="7">
    <source>
        <dbReference type="ARBA" id="ARBA00022989"/>
    </source>
</evidence>
<evidence type="ECO:0000256" key="10">
    <source>
        <dbReference type="ARBA" id="ARBA00031401"/>
    </source>
</evidence>
<evidence type="ECO:0000256" key="3">
    <source>
        <dbReference type="ARBA" id="ARBA00006870"/>
    </source>
</evidence>
<comment type="caution">
    <text evidence="14">The sequence shown here is derived from an EMBL/GenBank/DDBJ whole genome shotgun (WGS) entry which is preliminary data.</text>
</comment>
<evidence type="ECO:0000256" key="12">
    <source>
        <dbReference type="SAM" id="MobiDB-lite"/>
    </source>
</evidence>
<evidence type="ECO:0000313" key="14">
    <source>
        <dbReference type="EMBL" id="GHO92812.1"/>
    </source>
</evidence>
<dbReference type="Gene3D" id="1.10.287.70">
    <property type="match status" value="1"/>
</dbReference>
<evidence type="ECO:0000256" key="8">
    <source>
        <dbReference type="ARBA" id="ARBA00023136"/>
    </source>
</evidence>
<gene>
    <name evidence="14" type="ORF">KSF_028600</name>
</gene>
<reference evidence="14" key="1">
    <citation type="submission" date="2020-10" db="EMBL/GenBank/DDBJ databases">
        <title>Taxonomic study of unclassified bacteria belonging to the class Ktedonobacteria.</title>
        <authorList>
            <person name="Yabe S."/>
            <person name="Wang C.M."/>
            <person name="Zheng Y."/>
            <person name="Sakai Y."/>
            <person name="Cavaletti L."/>
            <person name="Monciardini P."/>
            <person name="Donadio S."/>
        </authorList>
    </citation>
    <scope>NUCLEOTIDE SEQUENCE</scope>
    <source>
        <strain evidence="14">ID150040</strain>
    </source>
</reference>
<name>A0A8J3N0D7_9CHLR</name>
<sequence length="140" mass="15176">MKTTGQSEKLRGATAQEEQQSDPGEEQTTPSPAEEEQKELETSATAESPSADVASESETAKAEDASAPEASATPRKKRAKKKVEEPFDEKAASPRPSYWPIVLAFSLCVMFLGVAWHPIMMGIGVVLVITSLIGWSLERR</sequence>
<dbReference type="AlphaFoldDB" id="A0A8J3N0D7"/>
<keyword evidence="7 13" id="KW-1133">Transmembrane helix</keyword>
<dbReference type="Pfam" id="PF12270">
    <property type="entry name" value="Cyt_c_ox_IV"/>
    <property type="match status" value="1"/>
</dbReference>
<evidence type="ECO:0000313" key="15">
    <source>
        <dbReference type="Proteomes" id="UP000597444"/>
    </source>
</evidence>
<evidence type="ECO:0000256" key="5">
    <source>
        <dbReference type="ARBA" id="ARBA00022475"/>
    </source>
</evidence>
<feature type="compositionally biased region" description="Basic and acidic residues" evidence="12">
    <location>
        <begin position="82"/>
        <end position="92"/>
    </location>
</feature>
<protein>
    <recommendedName>
        <fullName evidence="4">cytochrome-c oxidase</fullName>
        <ecNumber evidence="4">7.1.1.9</ecNumber>
    </recommendedName>
    <alternativeName>
        <fullName evidence="10">Cytochrome aa3 subunit 4</fullName>
    </alternativeName>
    <alternativeName>
        <fullName evidence="9">Cytochrome c oxidase polypeptide IV</fullName>
    </alternativeName>
</protein>
<evidence type="ECO:0000256" key="9">
    <source>
        <dbReference type="ARBA" id="ARBA00031366"/>
    </source>
</evidence>
<feature type="transmembrane region" description="Helical" evidence="13">
    <location>
        <begin position="97"/>
        <end position="113"/>
    </location>
</feature>
<comment type="function">
    <text evidence="1">Part of cytochrome c oxidase, its function is unknown.</text>
</comment>
<organism evidence="14 15">
    <name type="scientific">Reticulibacter mediterranei</name>
    <dbReference type="NCBI Taxonomy" id="2778369"/>
    <lineage>
        <taxon>Bacteria</taxon>
        <taxon>Bacillati</taxon>
        <taxon>Chloroflexota</taxon>
        <taxon>Ktedonobacteria</taxon>
        <taxon>Ktedonobacterales</taxon>
        <taxon>Reticulibacteraceae</taxon>
        <taxon>Reticulibacter</taxon>
    </lineage>
</organism>
<keyword evidence="5" id="KW-1003">Cell membrane</keyword>
<comment type="catalytic activity">
    <reaction evidence="11">
        <text>4 Fe(II)-[cytochrome c] + O2 + 8 H(+)(in) = 4 Fe(III)-[cytochrome c] + 2 H2O + 4 H(+)(out)</text>
        <dbReference type="Rhea" id="RHEA:11436"/>
        <dbReference type="Rhea" id="RHEA-COMP:10350"/>
        <dbReference type="Rhea" id="RHEA-COMP:14399"/>
        <dbReference type="ChEBI" id="CHEBI:15377"/>
        <dbReference type="ChEBI" id="CHEBI:15378"/>
        <dbReference type="ChEBI" id="CHEBI:15379"/>
        <dbReference type="ChEBI" id="CHEBI:29033"/>
        <dbReference type="ChEBI" id="CHEBI:29034"/>
        <dbReference type="EC" id="7.1.1.9"/>
    </reaction>
</comment>
<proteinExistence type="inferred from homology"/>
<feature type="transmembrane region" description="Helical" evidence="13">
    <location>
        <begin position="119"/>
        <end position="137"/>
    </location>
</feature>
<keyword evidence="6 13" id="KW-0812">Transmembrane</keyword>
<keyword evidence="8 13" id="KW-0472">Membrane</keyword>
<keyword evidence="15" id="KW-1185">Reference proteome</keyword>
<dbReference type="InterPro" id="IPR021050">
    <property type="entry name" value="Cyt_c_oxidase_su4_actinobac"/>
</dbReference>
<dbReference type="EC" id="7.1.1.9" evidence="4"/>
<feature type="region of interest" description="Disordered" evidence="12">
    <location>
        <begin position="1"/>
        <end position="94"/>
    </location>
</feature>
<evidence type="ECO:0000256" key="13">
    <source>
        <dbReference type="SAM" id="Phobius"/>
    </source>
</evidence>
<accession>A0A8J3N0D7</accession>
<dbReference type="Proteomes" id="UP000597444">
    <property type="component" value="Unassembled WGS sequence"/>
</dbReference>
<evidence type="ECO:0000256" key="6">
    <source>
        <dbReference type="ARBA" id="ARBA00022692"/>
    </source>
</evidence>
<dbReference type="RefSeq" id="WP_220203627.1">
    <property type="nucleotide sequence ID" value="NZ_BNJK01000001.1"/>
</dbReference>